<dbReference type="STRING" id="1844.UG56_016230"/>
<feature type="domain" description="Mycothiol-dependent maleylpyruvate isomerase metal-binding" evidence="1">
    <location>
        <begin position="10"/>
        <end position="92"/>
    </location>
</feature>
<dbReference type="SUPFAM" id="SSF109854">
    <property type="entry name" value="DinB/YfiT-like putative metalloenzymes"/>
    <property type="match status" value="1"/>
</dbReference>
<reference evidence="2" key="1">
    <citation type="submission" date="2016-10" db="EMBL/GenBank/DDBJ databases">
        <title>Draft Genome Sequence of Nocardioides luteus Strain BAFB, an Alkane-Degrading Bacterium Isolated from JP-7 Polluted Soil.</title>
        <authorList>
            <person name="Brown L."/>
            <person name="Ruiz O.N."/>
            <person name="Gunasekera T."/>
        </authorList>
    </citation>
    <scope>NUCLEOTIDE SEQUENCE [LARGE SCALE GENOMIC DNA]</scope>
    <source>
        <strain evidence="2">BAFB</strain>
    </source>
</reference>
<dbReference type="Pfam" id="PF11716">
    <property type="entry name" value="MDMPI_N"/>
    <property type="match status" value="1"/>
</dbReference>
<accession>A0A1J4N2G1</accession>
<dbReference type="Proteomes" id="UP000033772">
    <property type="component" value="Unassembled WGS sequence"/>
</dbReference>
<dbReference type="GO" id="GO:0046872">
    <property type="term" value="F:metal ion binding"/>
    <property type="evidence" value="ECO:0007669"/>
    <property type="project" value="InterPro"/>
</dbReference>
<evidence type="ECO:0000259" key="1">
    <source>
        <dbReference type="Pfam" id="PF11716"/>
    </source>
</evidence>
<dbReference type="OrthoDB" id="5178565at2"/>
<protein>
    <recommendedName>
        <fullName evidence="1">Mycothiol-dependent maleylpyruvate isomerase metal-binding domain-containing protein</fullName>
    </recommendedName>
</protein>
<proteinExistence type="predicted"/>
<dbReference type="InterPro" id="IPR034660">
    <property type="entry name" value="DinB/YfiT-like"/>
</dbReference>
<dbReference type="InterPro" id="IPR017517">
    <property type="entry name" value="Maleyloyr_isom"/>
</dbReference>
<name>A0A1J4N2G1_9ACTN</name>
<dbReference type="Gene3D" id="1.20.120.450">
    <property type="entry name" value="dinb family like domain"/>
    <property type="match status" value="1"/>
</dbReference>
<dbReference type="EMBL" id="JZDQ02000022">
    <property type="protein sequence ID" value="OIJ25726.1"/>
    <property type="molecule type" value="Genomic_DNA"/>
</dbReference>
<dbReference type="RefSeq" id="WP_045549949.1">
    <property type="nucleotide sequence ID" value="NZ_JZDQ02000022.1"/>
</dbReference>
<gene>
    <name evidence="2" type="ORF">UG56_016230</name>
</gene>
<dbReference type="InterPro" id="IPR024344">
    <property type="entry name" value="MDMPI_metal-binding"/>
</dbReference>
<dbReference type="NCBIfam" id="TIGR03083">
    <property type="entry name" value="maleylpyruvate isomerase family mycothiol-dependent enzyme"/>
    <property type="match status" value="1"/>
</dbReference>
<sequence length="212" mass="22505">MDVAARTAANRRLLADFFDGLDESQLETPSLCSAWTVREVLGHSAMPFSVGIGRLLWRTLRAGGSIDRASAAIAEEQARRPVAELTGLLRTYAGKRVPAPGVGPMGQFTDHCIHLRDCARPLGLDTDVPLEDWRAVLDWLPTKQASLGVVPAGRLDGLALRASDQDWSWGEGAEVSGPSEALAMALSGRAVALADLDGPGVATLRERVGRAG</sequence>
<comment type="caution">
    <text evidence="2">The sequence shown here is derived from an EMBL/GenBank/DDBJ whole genome shotgun (WGS) entry which is preliminary data.</text>
</comment>
<evidence type="ECO:0000313" key="3">
    <source>
        <dbReference type="Proteomes" id="UP000033772"/>
    </source>
</evidence>
<keyword evidence="3" id="KW-1185">Reference proteome</keyword>
<dbReference type="AlphaFoldDB" id="A0A1J4N2G1"/>
<evidence type="ECO:0000313" key="2">
    <source>
        <dbReference type="EMBL" id="OIJ25726.1"/>
    </source>
</evidence>
<organism evidence="2 3">
    <name type="scientific">Nocardioides luteus</name>
    <dbReference type="NCBI Taxonomy" id="1844"/>
    <lineage>
        <taxon>Bacteria</taxon>
        <taxon>Bacillati</taxon>
        <taxon>Actinomycetota</taxon>
        <taxon>Actinomycetes</taxon>
        <taxon>Propionibacteriales</taxon>
        <taxon>Nocardioidaceae</taxon>
        <taxon>Nocardioides</taxon>
    </lineage>
</organism>